<dbReference type="GO" id="GO:0051287">
    <property type="term" value="F:NAD binding"/>
    <property type="evidence" value="ECO:0007669"/>
    <property type="project" value="InterPro"/>
</dbReference>
<dbReference type="GeneTree" id="ENSGT00940000154430"/>
<protein>
    <recommendedName>
        <fullName evidence="2">D-isomer specific 2-hydroxyacid dehydrogenase catalytic domain-containing protein</fullName>
    </recommendedName>
</protein>
<keyword evidence="4" id="KW-1185">Reference proteome</keyword>
<accession>A0A452ECJ2</accession>
<proteinExistence type="predicted"/>
<organism evidence="3 4">
    <name type="scientific">Capra hircus</name>
    <name type="common">Goat</name>
    <dbReference type="NCBI Taxonomy" id="9925"/>
    <lineage>
        <taxon>Eukaryota</taxon>
        <taxon>Metazoa</taxon>
        <taxon>Chordata</taxon>
        <taxon>Craniata</taxon>
        <taxon>Vertebrata</taxon>
        <taxon>Euteleostomi</taxon>
        <taxon>Mammalia</taxon>
        <taxon>Eutheria</taxon>
        <taxon>Laurasiatheria</taxon>
        <taxon>Artiodactyla</taxon>
        <taxon>Ruminantia</taxon>
        <taxon>Pecora</taxon>
        <taxon>Bovidae</taxon>
        <taxon>Caprinae</taxon>
        <taxon>Capra</taxon>
    </lineage>
</organism>
<reference evidence="3" key="3">
    <citation type="submission" date="2025-09" db="UniProtKB">
        <authorList>
            <consortium name="Ensembl"/>
        </authorList>
    </citation>
    <scope>IDENTIFICATION</scope>
</reference>
<dbReference type="GO" id="GO:0003713">
    <property type="term" value="F:transcription coactivator activity"/>
    <property type="evidence" value="ECO:0007669"/>
    <property type="project" value="TreeGrafter"/>
</dbReference>
<dbReference type="PANTHER" id="PTHR46029:SF3">
    <property type="entry name" value="C-TERMINAL-BINDING PROTEIN 2"/>
    <property type="match status" value="1"/>
</dbReference>
<dbReference type="EMBL" id="LWLT01000005">
    <property type="status" value="NOT_ANNOTATED_CDS"/>
    <property type="molecule type" value="Genomic_DNA"/>
</dbReference>
<feature type="domain" description="D-isomer specific 2-hydroxyacid dehydrogenase catalytic" evidence="2">
    <location>
        <begin position="35"/>
        <end position="312"/>
    </location>
</feature>
<dbReference type="GO" id="GO:0140297">
    <property type="term" value="F:DNA-binding transcription factor binding"/>
    <property type="evidence" value="ECO:0007669"/>
    <property type="project" value="TreeGrafter"/>
</dbReference>
<dbReference type="SUPFAM" id="SSF52283">
    <property type="entry name" value="Formate/glycerate dehydrogenase catalytic domain-like"/>
    <property type="match status" value="2"/>
</dbReference>
<evidence type="ECO:0000259" key="2">
    <source>
        <dbReference type="Pfam" id="PF00389"/>
    </source>
</evidence>
<dbReference type="GO" id="GO:0003714">
    <property type="term" value="F:transcription corepressor activity"/>
    <property type="evidence" value="ECO:0007669"/>
    <property type="project" value="TreeGrafter"/>
</dbReference>
<evidence type="ECO:0000313" key="3">
    <source>
        <dbReference type="Ensembl" id="ENSCHIP00000009674.1"/>
    </source>
</evidence>
<feature type="region of interest" description="Disordered" evidence="1">
    <location>
        <begin position="379"/>
        <end position="402"/>
    </location>
</feature>
<reference evidence="3 4" key="1">
    <citation type="submission" date="2016-04" db="EMBL/GenBank/DDBJ databases">
        <title>Polished mammalian reference genomes with single-molecule sequencing and chromosome conformation capture applied to the Capra hircus genome.</title>
        <authorList>
            <person name="Bickhart D.M."/>
            <person name="Koren S."/>
            <person name="Rosen B."/>
            <person name="Hastie A."/>
            <person name="Liachko I."/>
            <person name="Sullivan S.T."/>
            <person name="Burton J."/>
            <person name="Sayre B.L."/>
            <person name="Huson H.J."/>
            <person name="Lee J."/>
            <person name="Lam E."/>
            <person name="Kelley C.M."/>
            <person name="Hutchison J.L."/>
            <person name="Zhou Y."/>
            <person name="Sun J."/>
            <person name="Crisa A."/>
            <person name="Schwartz J.C."/>
            <person name="Hammond J.A."/>
            <person name="Schroeder S.G."/>
            <person name="Liu G.E."/>
            <person name="Dunham M."/>
            <person name="Shendure J."/>
            <person name="Sonstegard T.S."/>
            <person name="Phillippy A.M."/>
            <person name="Van Tassell C.P."/>
            <person name="Smith T.P."/>
        </authorList>
    </citation>
    <scope>NUCLEOTIDE SEQUENCE [LARGE SCALE GENOMIC DNA]</scope>
</reference>
<dbReference type="AlphaFoldDB" id="A0A452ECJ2"/>
<dbReference type="InterPro" id="IPR051638">
    <property type="entry name" value="CTBP_dehydrogenase"/>
</dbReference>
<dbReference type="Pfam" id="PF00389">
    <property type="entry name" value="2-Hacid_dh"/>
    <property type="match status" value="1"/>
</dbReference>
<evidence type="ECO:0000313" key="4">
    <source>
        <dbReference type="Proteomes" id="UP000291000"/>
    </source>
</evidence>
<dbReference type="Proteomes" id="UP000291000">
    <property type="component" value="Chromosome 5"/>
</dbReference>
<sequence>MALVDKNKRLDRICEGIRPQNSPLNPCPLVALLDLATVAFCDAQFTQEIHEKVLNEAVGAMMYHTIMLTREDLGKFKALRVIVQVGSGRRQAAGELGITVCNILSAAVKETAVSTVCHIHILNLYGQNTWLYQALREGTRVQCPADLGGCLGRGAGGAHLRGDTGPHWLRSQWGRQSRFEPRPLDSASYFITPTCRMGQSGPWACRESIPCSSRATVSPCNLNEHNHHISDFTVKQMRQGAFLVIAACRAALDVHKSEPFSFAQGALKDAPNLICTPHTAWYSEQASLEMREAAATEIRWAITGRIPESLINCVNKELFVTTAPWSVIDQQAIHPELNGATYRYPPGIVGVALGGLPAAKEGIIPRGILVIHNLPAVAHPSQAPSPNPPTKYGDNQEHPNEQ</sequence>
<dbReference type="GO" id="GO:0005634">
    <property type="term" value="C:nucleus"/>
    <property type="evidence" value="ECO:0007669"/>
    <property type="project" value="TreeGrafter"/>
</dbReference>
<dbReference type="PANTHER" id="PTHR46029">
    <property type="entry name" value="C-TERMINAL-BINDING PROTEIN"/>
    <property type="match status" value="1"/>
</dbReference>
<dbReference type="GO" id="GO:0016616">
    <property type="term" value="F:oxidoreductase activity, acting on the CH-OH group of donors, NAD or NADP as acceptor"/>
    <property type="evidence" value="ECO:0007669"/>
    <property type="project" value="InterPro"/>
</dbReference>
<evidence type="ECO:0000256" key="1">
    <source>
        <dbReference type="SAM" id="MobiDB-lite"/>
    </source>
</evidence>
<dbReference type="STRING" id="9925.ENSCHIP00000009674"/>
<dbReference type="InterPro" id="IPR006139">
    <property type="entry name" value="D-isomer_2_OHA_DH_cat_dom"/>
</dbReference>
<dbReference type="Gene3D" id="3.40.50.720">
    <property type="entry name" value="NAD(P)-binding Rossmann-like Domain"/>
    <property type="match status" value="4"/>
</dbReference>
<name>A0A452ECJ2_CAPHI</name>
<dbReference type="Ensembl" id="ENSCHIT00000017447.1">
    <property type="protein sequence ID" value="ENSCHIP00000009674.1"/>
    <property type="gene ID" value="ENSCHIG00000012462.1"/>
</dbReference>
<dbReference type="GO" id="GO:0006357">
    <property type="term" value="P:regulation of transcription by RNA polymerase II"/>
    <property type="evidence" value="ECO:0007669"/>
    <property type="project" value="TreeGrafter"/>
</dbReference>
<dbReference type="GO" id="GO:0001221">
    <property type="term" value="F:transcription coregulator binding"/>
    <property type="evidence" value="ECO:0007669"/>
    <property type="project" value="TreeGrafter"/>
</dbReference>
<reference evidence="3" key="2">
    <citation type="submission" date="2025-08" db="UniProtKB">
        <authorList>
            <consortium name="Ensembl"/>
        </authorList>
    </citation>
    <scope>IDENTIFICATION</scope>
</reference>